<protein>
    <submittedName>
        <fullName evidence="1">Uncharacterized protein</fullName>
    </submittedName>
</protein>
<evidence type="ECO:0000313" key="1">
    <source>
        <dbReference type="EMBL" id="CAF1152244.1"/>
    </source>
</evidence>
<dbReference type="AlphaFoldDB" id="A0A814SYR9"/>
<reference evidence="1" key="1">
    <citation type="submission" date="2021-02" db="EMBL/GenBank/DDBJ databases">
        <authorList>
            <person name="Nowell W R."/>
        </authorList>
    </citation>
    <scope>NUCLEOTIDE SEQUENCE</scope>
</reference>
<organism evidence="1 3">
    <name type="scientific">Didymodactylos carnosus</name>
    <dbReference type="NCBI Taxonomy" id="1234261"/>
    <lineage>
        <taxon>Eukaryota</taxon>
        <taxon>Metazoa</taxon>
        <taxon>Spiralia</taxon>
        <taxon>Gnathifera</taxon>
        <taxon>Rotifera</taxon>
        <taxon>Eurotatoria</taxon>
        <taxon>Bdelloidea</taxon>
        <taxon>Philodinida</taxon>
        <taxon>Philodinidae</taxon>
        <taxon>Didymodactylos</taxon>
    </lineage>
</organism>
<gene>
    <name evidence="1" type="ORF">GPM918_LOCUS21243</name>
    <name evidence="2" type="ORF">SRO942_LOCUS21240</name>
</gene>
<accession>A0A814SYR9</accession>
<dbReference type="EMBL" id="CAJOBC010006931">
    <property type="protein sequence ID" value="CAF3915768.1"/>
    <property type="molecule type" value="Genomic_DNA"/>
</dbReference>
<evidence type="ECO:0000313" key="3">
    <source>
        <dbReference type="Proteomes" id="UP000663829"/>
    </source>
</evidence>
<sequence length="170" mass="19423">MLTTLLSSQINGRFILDDDDYDNYQRKPNEDFEQRLSSSLSKRELSDDYSLLLFLTVFGVDDDLQDQLTEIVNGLSEEERKPIVDIISGNMALALQSLCLQVIDEGKSILVEDLMEMAKMIFDMEFKQATKKFNTNDRNVFSKVFEQMNSNAAKACRILSKMSPKLSTAR</sequence>
<dbReference type="Proteomes" id="UP000663829">
    <property type="component" value="Unassembled WGS sequence"/>
</dbReference>
<keyword evidence="3" id="KW-1185">Reference proteome</keyword>
<evidence type="ECO:0000313" key="2">
    <source>
        <dbReference type="EMBL" id="CAF3915768.1"/>
    </source>
</evidence>
<proteinExistence type="predicted"/>
<dbReference type="Proteomes" id="UP000681722">
    <property type="component" value="Unassembled WGS sequence"/>
</dbReference>
<comment type="caution">
    <text evidence="1">The sequence shown here is derived from an EMBL/GenBank/DDBJ whole genome shotgun (WGS) entry which is preliminary data.</text>
</comment>
<name>A0A814SYR9_9BILA</name>
<dbReference type="EMBL" id="CAJNOQ010006931">
    <property type="protein sequence ID" value="CAF1152244.1"/>
    <property type="molecule type" value="Genomic_DNA"/>
</dbReference>